<evidence type="ECO:0000313" key="2">
    <source>
        <dbReference type="Proteomes" id="UP000066124"/>
    </source>
</evidence>
<proteinExistence type="predicted"/>
<evidence type="ECO:0000313" key="1">
    <source>
        <dbReference type="EMBL" id="AKU08188.1"/>
    </source>
</evidence>
<name>A0A0K1IV56_HALGI</name>
<reference evidence="2" key="1">
    <citation type="journal article" date="2015" name="J. Biotechnol.">
        <title>Complete genome sequence of Haloferax gibbonsii strain ARA6, a potential producer of polyhydroxyalkanoates and halocins isolated from Araruama, Rio de Janeiro, Brasil.</title>
        <authorList>
            <person name="Pinto L.H."/>
            <person name="D'Alincourt Carvalho-Assef A.P."/>
            <person name="Vieira R.P."/>
            <person name="Clementino M.M."/>
            <person name="Albano R.M."/>
        </authorList>
    </citation>
    <scope>NUCLEOTIDE SEQUENCE [LARGE SCALE GENOMIC DNA]</scope>
    <source>
        <strain evidence="2">ARA6</strain>
    </source>
</reference>
<gene>
    <name evidence="1" type="ORF">ABY42_10775</name>
</gene>
<protein>
    <submittedName>
        <fullName evidence="1">Uncharacterized protein</fullName>
    </submittedName>
</protein>
<dbReference type="EMBL" id="CP011947">
    <property type="protein sequence ID" value="AKU08188.1"/>
    <property type="molecule type" value="Genomic_DNA"/>
</dbReference>
<organism evidence="1 2">
    <name type="scientific">Haloferax gibbonsii</name>
    <dbReference type="NCBI Taxonomy" id="35746"/>
    <lineage>
        <taxon>Archaea</taxon>
        <taxon>Methanobacteriati</taxon>
        <taxon>Methanobacteriota</taxon>
        <taxon>Stenosarchaea group</taxon>
        <taxon>Halobacteria</taxon>
        <taxon>Halobacteriales</taxon>
        <taxon>Haloferacaceae</taxon>
        <taxon>Haloferax</taxon>
    </lineage>
</organism>
<sequence>MTETAPLRRLVSSKDPTVVVCLHAPPSYRGGVAARVTRNVDDSQPLVVTGWETSRSPALETVDSDLVKTVGLPDDEPLPEALFDVVDKVGAGLDAHA</sequence>
<dbReference type="PATRIC" id="fig|35746.4.peg.2319"/>
<accession>A0A0K1IV56</accession>
<dbReference type="AlphaFoldDB" id="A0A0K1IV56"/>
<dbReference type="KEGG" id="hgi:ABY42_10775"/>
<dbReference type="Proteomes" id="UP000066124">
    <property type="component" value="Chromosome"/>
</dbReference>